<dbReference type="Proteomes" id="UP001596223">
    <property type="component" value="Unassembled WGS sequence"/>
</dbReference>
<sequence>MLEDSVDPAMLRHHGDVEARPGMLDFAVNVQGIAPPAWLRDRLAARLTDLGRYPSADDEHAARLAVAARHGRAPDEVLLLAGAAEGFAMLPRLAPRLAAVIHPSFTEPELALREAGVPVTRVILERPYTLDPTLVPDEADLVVLGNPTNPTSILHPAATIQALRRPGRIVVVDEAFADAVAGLPAMPDGFEDDAKPGSVPTSASEVGGAPPSCADRGSLTAVGEPTEPAEATESAEAGVVVRGPVGATGGGAETMTRGGEGQRALSGRVGAGEPESLAALSAPDIVVFRSLTKTWALAGLRCGYALGAPEVLARLAHGRPHWPLGTLQLEAIIATAEPAAVAESRRYAERIATDRAAMIDRLTALGLDVHTPATGPFLLVRVPDGALLRKRLADRGIAVRRADTFPGLGPDHLRLAVRGRAEVDRLIDAMSAALW</sequence>
<name>A0ABW1JVA4_9NOCA</name>
<dbReference type="PANTHER" id="PTHR42885">
    <property type="entry name" value="HISTIDINOL-PHOSPHATE AMINOTRANSFERASE-RELATED"/>
    <property type="match status" value="1"/>
</dbReference>
<dbReference type="InterPro" id="IPR015424">
    <property type="entry name" value="PyrdxlP-dep_Trfase"/>
</dbReference>
<evidence type="ECO:0000256" key="3">
    <source>
        <dbReference type="SAM" id="MobiDB-lite"/>
    </source>
</evidence>
<evidence type="ECO:0000256" key="2">
    <source>
        <dbReference type="ARBA" id="ARBA00022898"/>
    </source>
</evidence>
<comment type="caution">
    <text evidence="5">The sequence shown here is derived from an EMBL/GenBank/DDBJ whole genome shotgun (WGS) entry which is preliminary data.</text>
</comment>
<dbReference type="CDD" id="cd00609">
    <property type="entry name" value="AAT_like"/>
    <property type="match status" value="1"/>
</dbReference>
<feature type="domain" description="Aminotransferase class I/classII large" evidence="4">
    <location>
        <begin position="44"/>
        <end position="183"/>
    </location>
</feature>
<dbReference type="GO" id="GO:0008483">
    <property type="term" value="F:transaminase activity"/>
    <property type="evidence" value="ECO:0007669"/>
    <property type="project" value="UniProtKB-KW"/>
</dbReference>
<dbReference type="SUPFAM" id="SSF53383">
    <property type="entry name" value="PLP-dependent transferases"/>
    <property type="match status" value="2"/>
</dbReference>
<dbReference type="Gene3D" id="3.40.640.10">
    <property type="entry name" value="Type I PLP-dependent aspartate aminotransferase-like (Major domain)"/>
    <property type="match status" value="2"/>
</dbReference>
<dbReference type="InterPro" id="IPR015421">
    <property type="entry name" value="PyrdxlP-dep_Trfase_major"/>
</dbReference>
<keyword evidence="5" id="KW-0808">Transferase</keyword>
<feature type="region of interest" description="Disordered" evidence="3">
    <location>
        <begin position="188"/>
        <end position="235"/>
    </location>
</feature>
<evidence type="ECO:0000256" key="1">
    <source>
        <dbReference type="ARBA" id="ARBA00001933"/>
    </source>
</evidence>
<comment type="cofactor">
    <cofactor evidence="1">
        <name>pyridoxal 5'-phosphate</name>
        <dbReference type="ChEBI" id="CHEBI:597326"/>
    </cofactor>
</comment>
<evidence type="ECO:0000313" key="5">
    <source>
        <dbReference type="EMBL" id="MFC6013401.1"/>
    </source>
</evidence>
<keyword evidence="5" id="KW-0032">Aminotransferase</keyword>
<dbReference type="Gene3D" id="3.90.1150.10">
    <property type="entry name" value="Aspartate Aminotransferase, domain 1"/>
    <property type="match status" value="2"/>
</dbReference>
<evidence type="ECO:0000259" key="4">
    <source>
        <dbReference type="Pfam" id="PF00155"/>
    </source>
</evidence>
<gene>
    <name evidence="5" type="ORF">ACFP3H_20290</name>
</gene>
<evidence type="ECO:0000313" key="6">
    <source>
        <dbReference type="Proteomes" id="UP001596223"/>
    </source>
</evidence>
<feature type="region of interest" description="Disordered" evidence="3">
    <location>
        <begin position="247"/>
        <end position="268"/>
    </location>
</feature>
<dbReference type="Pfam" id="PF00155">
    <property type="entry name" value="Aminotran_1_2"/>
    <property type="match status" value="2"/>
</dbReference>
<keyword evidence="2" id="KW-0663">Pyridoxal phosphate</keyword>
<organism evidence="5 6">
    <name type="scientific">Nocardia lasii</name>
    <dbReference type="NCBI Taxonomy" id="1616107"/>
    <lineage>
        <taxon>Bacteria</taxon>
        <taxon>Bacillati</taxon>
        <taxon>Actinomycetota</taxon>
        <taxon>Actinomycetes</taxon>
        <taxon>Mycobacteriales</taxon>
        <taxon>Nocardiaceae</taxon>
        <taxon>Nocardia</taxon>
    </lineage>
</organism>
<feature type="domain" description="Aminotransferase class I/classII large" evidence="4">
    <location>
        <begin position="282"/>
        <end position="429"/>
    </location>
</feature>
<dbReference type="InterPro" id="IPR015422">
    <property type="entry name" value="PyrdxlP-dep_Trfase_small"/>
</dbReference>
<accession>A0ABW1JVA4</accession>
<reference evidence="6" key="1">
    <citation type="journal article" date="2019" name="Int. J. Syst. Evol. Microbiol.">
        <title>The Global Catalogue of Microorganisms (GCM) 10K type strain sequencing project: providing services to taxonomists for standard genome sequencing and annotation.</title>
        <authorList>
            <consortium name="The Broad Institute Genomics Platform"/>
            <consortium name="The Broad Institute Genome Sequencing Center for Infectious Disease"/>
            <person name="Wu L."/>
            <person name="Ma J."/>
        </authorList>
    </citation>
    <scope>NUCLEOTIDE SEQUENCE [LARGE SCALE GENOMIC DNA]</scope>
    <source>
        <strain evidence="6">CCUG 36956</strain>
    </source>
</reference>
<dbReference type="RefSeq" id="WP_378608341.1">
    <property type="nucleotide sequence ID" value="NZ_JBHSQN010000013.1"/>
</dbReference>
<keyword evidence="6" id="KW-1185">Reference proteome</keyword>
<dbReference type="EMBL" id="JBHSQN010000013">
    <property type="protein sequence ID" value="MFC6013401.1"/>
    <property type="molecule type" value="Genomic_DNA"/>
</dbReference>
<feature type="compositionally biased region" description="Low complexity" evidence="3">
    <location>
        <begin position="220"/>
        <end position="235"/>
    </location>
</feature>
<protein>
    <submittedName>
        <fullName evidence="5">Pyridoxal phosphate-dependent aminotransferase</fullName>
    </submittedName>
</protein>
<proteinExistence type="predicted"/>
<dbReference type="InterPro" id="IPR004839">
    <property type="entry name" value="Aminotransferase_I/II_large"/>
</dbReference>
<dbReference type="PANTHER" id="PTHR42885:SF1">
    <property type="entry name" value="THREONINE-PHOSPHATE DECARBOXYLASE"/>
    <property type="match status" value="1"/>
</dbReference>